<accession>A0A6M2DBB2</accession>
<reference evidence="1" key="1">
    <citation type="submission" date="2019-09" db="EMBL/GenBank/DDBJ databases">
        <title>Organ-specific transcriptomic study of the physiology of the cattle tick, Rhipicephalus microplus.</title>
        <authorList>
            <person name="Tirloni L."/>
            <person name="Braz G."/>
            <person name="Gandara A.C.P."/>
            <person name="Sabadin G.A."/>
            <person name="da Silva R.M."/>
            <person name="Guizzo M.G."/>
            <person name="Machado J.A."/>
            <person name="Costa E.P."/>
            <person name="Gomes H.F."/>
            <person name="Moraes J."/>
            <person name="Mota M.B.S."/>
            <person name="Mesquita R.D."/>
            <person name="Alvarenga P.H."/>
            <person name="Alves F."/>
            <person name="Seixas A."/>
            <person name="da Fonseca R.N."/>
            <person name="Fogaca A."/>
            <person name="Logullo C."/>
            <person name="Tanaka A."/>
            <person name="Daffre S."/>
            <person name="Termignoni C."/>
            <person name="Vaz I.S.Jr."/>
            <person name="Oliveira P.L."/>
            <person name="Ribeiro J.M."/>
        </authorList>
    </citation>
    <scope>NUCLEOTIDE SEQUENCE</scope>
    <source>
        <strain evidence="1">Porto Alegre</strain>
    </source>
</reference>
<proteinExistence type="predicted"/>
<dbReference type="AlphaFoldDB" id="A0A6M2DBB2"/>
<protein>
    <submittedName>
        <fullName evidence="1">Putative secreted protein ovary overexpressed</fullName>
    </submittedName>
</protein>
<dbReference type="PROSITE" id="PS51257">
    <property type="entry name" value="PROKAR_LIPOPROTEIN"/>
    <property type="match status" value="1"/>
</dbReference>
<sequence>MSFKFFYNLAILASSCIFYLFLATASLQPCYFFSPKFGNTARPRRHNGLHRNHTRKPELQGQIPLSLANDLSNTKQNLATLSNSENKLSVNSA</sequence>
<name>A0A6M2DBB2_RHIMP</name>
<organism evidence="1">
    <name type="scientific">Rhipicephalus microplus</name>
    <name type="common">Cattle tick</name>
    <name type="synonym">Boophilus microplus</name>
    <dbReference type="NCBI Taxonomy" id="6941"/>
    <lineage>
        <taxon>Eukaryota</taxon>
        <taxon>Metazoa</taxon>
        <taxon>Ecdysozoa</taxon>
        <taxon>Arthropoda</taxon>
        <taxon>Chelicerata</taxon>
        <taxon>Arachnida</taxon>
        <taxon>Acari</taxon>
        <taxon>Parasitiformes</taxon>
        <taxon>Ixodida</taxon>
        <taxon>Ixodoidea</taxon>
        <taxon>Ixodidae</taxon>
        <taxon>Rhipicephalinae</taxon>
        <taxon>Rhipicephalus</taxon>
        <taxon>Boophilus</taxon>
    </lineage>
</organism>
<dbReference type="EMBL" id="GHWJ01010243">
    <property type="protein sequence ID" value="NOV42980.1"/>
    <property type="molecule type" value="Transcribed_RNA"/>
</dbReference>
<evidence type="ECO:0000313" key="1">
    <source>
        <dbReference type="EMBL" id="NOV42980.1"/>
    </source>
</evidence>